<dbReference type="EC" id="2.7.13.3" evidence="6"/>
<dbReference type="InterPro" id="IPR027417">
    <property type="entry name" value="P-loop_NTPase"/>
</dbReference>
<dbReference type="Gene3D" id="3.40.50.300">
    <property type="entry name" value="P-loop containing nucleotide triphosphate hydrolases"/>
    <property type="match status" value="2"/>
</dbReference>
<gene>
    <name evidence="6" type="primary">kdpD</name>
    <name evidence="6" type="ORF">BRLA_c003560</name>
</gene>
<feature type="domain" description="Signal transduction histidine kinase osmosensitive K+ channel sensor N-terminal" evidence="5">
    <location>
        <begin position="428"/>
        <end position="637"/>
    </location>
</feature>
<dbReference type="PANTHER" id="PTHR45569">
    <property type="entry name" value="SENSOR PROTEIN KDPD"/>
    <property type="match status" value="1"/>
</dbReference>
<dbReference type="GO" id="GO:0005886">
    <property type="term" value="C:plasma membrane"/>
    <property type="evidence" value="ECO:0007669"/>
    <property type="project" value="TreeGrafter"/>
</dbReference>
<keyword evidence="2" id="KW-0418">Kinase</keyword>
<accession>A0A075QZZ7</accession>
<dbReference type="SUPFAM" id="SSF52540">
    <property type="entry name" value="P-loop containing nucleoside triphosphate hydrolases"/>
    <property type="match status" value="1"/>
</dbReference>
<dbReference type="InterPro" id="IPR006016">
    <property type="entry name" value="UspA"/>
</dbReference>
<feature type="domain" description="UspA" evidence="4">
    <location>
        <begin position="317"/>
        <end position="387"/>
    </location>
</feature>
<evidence type="ECO:0000256" key="1">
    <source>
        <dbReference type="ARBA" id="ARBA00022679"/>
    </source>
</evidence>
<dbReference type="EMBL" id="CP007806">
    <property type="protein sequence ID" value="AIG24751.1"/>
    <property type="molecule type" value="Genomic_DNA"/>
</dbReference>
<dbReference type="Proteomes" id="UP000005850">
    <property type="component" value="Chromosome"/>
</dbReference>
<keyword evidence="7" id="KW-1185">Reference proteome</keyword>
<dbReference type="InterPro" id="IPR003852">
    <property type="entry name" value="Sig_transdc_His_kinase_KdpD_N"/>
</dbReference>
<dbReference type="GO" id="GO:0005737">
    <property type="term" value="C:cytoplasm"/>
    <property type="evidence" value="ECO:0007669"/>
    <property type="project" value="UniProtKB-ARBA"/>
</dbReference>
<dbReference type="Gene3D" id="3.40.50.620">
    <property type="entry name" value="HUPs"/>
    <property type="match status" value="2"/>
</dbReference>
<evidence type="ECO:0000256" key="2">
    <source>
        <dbReference type="ARBA" id="ARBA00022777"/>
    </source>
</evidence>
<dbReference type="Pfam" id="PF00582">
    <property type="entry name" value="Usp"/>
    <property type="match status" value="2"/>
</dbReference>
<dbReference type="InterPro" id="IPR052023">
    <property type="entry name" value="Histidine_kinase_KdpD"/>
</dbReference>
<evidence type="ECO:0000313" key="7">
    <source>
        <dbReference type="Proteomes" id="UP000005850"/>
    </source>
</evidence>
<evidence type="ECO:0000256" key="3">
    <source>
        <dbReference type="ARBA" id="ARBA00023012"/>
    </source>
</evidence>
<keyword evidence="1 6" id="KW-0808">Transferase</keyword>
<dbReference type="Pfam" id="PF02702">
    <property type="entry name" value="KdpD"/>
    <property type="match status" value="2"/>
</dbReference>
<evidence type="ECO:0000259" key="5">
    <source>
        <dbReference type="Pfam" id="PF02702"/>
    </source>
</evidence>
<dbReference type="FunFam" id="3.40.50.300:FF:000483">
    <property type="entry name" value="Sensor histidine kinase KdpD"/>
    <property type="match status" value="1"/>
</dbReference>
<evidence type="ECO:0000313" key="6">
    <source>
        <dbReference type="EMBL" id="AIG24751.1"/>
    </source>
</evidence>
<feature type="domain" description="Signal transduction histidine kinase osmosensitive K+ channel sensor N-terminal" evidence="5">
    <location>
        <begin position="21"/>
        <end position="241"/>
    </location>
</feature>
<proteinExistence type="predicted"/>
<dbReference type="AlphaFoldDB" id="A0A075QZZ7"/>
<dbReference type="RefSeq" id="WP_003333599.1">
    <property type="nucleotide sequence ID" value="NZ_CP007806.1"/>
</dbReference>
<dbReference type="PANTHER" id="PTHR45569:SF1">
    <property type="entry name" value="SENSOR PROTEIN KDPD"/>
    <property type="match status" value="1"/>
</dbReference>
<organism evidence="6 7">
    <name type="scientific">Brevibacillus laterosporus LMG 15441</name>
    <dbReference type="NCBI Taxonomy" id="1042163"/>
    <lineage>
        <taxon>Bacteria</taxon>
        <taxon>Bacillati</taxon>
        <taxon>Bacillota</taxon>
        <taxon>Bacilli</taxon>
        <taxon>Bacillales</taxon>
        <taxon>Paenibacillaceae</taxon>
        <taxon>Brevibacillus</taxon>
    </lineage>
</organism>
<dbReference type="SUPFAM" id="SSF52402">
    <property type="entry name" value="Adenine nucleotide alpha hydrolases-like"/>
    <property type="match status" value="2"/>
</dbReference>
<feature type="domain" description="UspA" evidence="4">
    <location>
        <begin position="659"/>
        <end position="782"/>
    </location>
</feature>
<dbReference type="GO" id="GO:0000155">
    <property type="term" value="F:phosphorelay sensor kinase activity"/>
    <property type="evidence" value="ECO:0007669"/>
    <property type="project" value="InterPro"/>
</dbReference>
<keyword evidence="3" id="KW-0902">Two-component regulatory system</keyword>
<reference evidence="6 7" key="1">
    <citation type="journal article" date="2011" name="J. Bacteriol.">
        <title>Genome sequence of Brevibacillus laterosporus LMG 15441, a pathogen of invertebrates.</title>
        <authorList>
            <person name="Djukic M."/>
            <person name="Poehlein A."/>
            <person name="Thurmer A."/>
            <person name="Daniel R."/>
        </authorList>
    </citation>
    <scope>NUCLEOTIDE SEQUENCE [LARGE SCALE GENOMIC DNA]</scope>
    <source>
        <strain evidence="6 7">LMG 15441</strain>
    </source>
</reference>
<dbReference type="STRING" id="1042163.BRLA_c003560"/>
<protein>
    <submittedName>
        <fullName evidence="6">Sensor protein KdpD</fullName>
        <ecNumber evidence="6">2.7.13.3</ecNumber>
    </submittedName>
</protein>
<dbReference type="eggNOG" id="COG2205">
    <property type="taxonomic scope" value="Bacteria"/>
</dbReference>
<evidence type="ECO:0000259" key="4">
    <source>
        <dbReference type="Pfam" id="PF00582"/>
    </source>
</evidence>
<dbReference type="InterPro" id="IPR014729">
    <property type="entry name" value="Rossmann-like_a/b/a_fold"/>
</dbReference>
<dbReference type="HOGENOM" id="CLU_019595_0_0_9"/>
<name>A0A075QZZ7_BRELA</name>
<sequence length="790" mass="90650">MDDFRRKTPEEILRSISEIHKGRLQIILGAVSGSGKTYHMLLEGQRLRKKGLDVVIGVIHSRAINQGKNYEKLEGFDVMPAIVWDEKGMLKEDLDVEGIVRRDPEVVLVDELAHRNRPEAVRRTRIEDVRYLLEHNISVITTLNIYELEGMKGIAQRLTGVPVRVADCVADETLAEADEVKLLDVPPEVILKRLQEGRILPHSSGQGEALSKLTSKHQCLYRHDNLAVLRELALRFVAGEVNDDLDRYREQQGMLGPSGASERILVTVQYHWNGSILIRRGQQVAKRLGAELLIACFRNNKRMMSKEEETFKRSMVTLAQKVGASFEEVSLSKDSDVAKEMVQYALQHNITRIVMGQSKRSRWEEIVHGSIINKILRKSKNTDVLIVADRSATSGGRVLPAKRHRGFVPHPFHRLSTEEMEKEIKRIKRGKLKIFVGAAPGVGKTYTMLREANELLHSGIDVVIGLLETHGRKETHEQIGKLTIIPRKVMLYKNVYLEEMDTEAIIRRNPEVVLVDELAHTNVPTSRFLKRYEDVEHILQAGISVISTMNIQHVESLTDSVEQITGIRIRETVPDRILHDADEIELVDISPKALQERMKEGNIYALDKVEQSLNHFFQLGNLIALRELALREVADDVDERLESWERKGALRGPWRKQETIFVCVNLREDSGRLIRRGFRIAYRLKADWYVAYVQDHNPLTPDELDLLDKLRYLTERMGGSFEIYQVQERRHIFRELVMQMDRKNVTQVIIGHSARTRWEEIKTGSVVQKLLRQIRHMDVLVVADHNPVTQ</sequence>
<dbReference type="KEGG" id="blr:BRLA_c003560"/>